<organism evidence="1 2">
    <name type="scientific">Manganibacter manganicus</name>
    <dbReference type="NCBI Taxonomy" id="1873176"/>
    <lineage>
        <taxon>Bacteria</taxon>
        <taxon>Pseudomonadati</taxon>
        <taxon>Pseudomonadota</taxon>
        <taxon>Alphaproteobacteria</taxon>
        <taxon>Hyphomicrobiales</taxon>
        <taxon>Phyllobacteriaceae</taxon>
        <taxon>Manganibacter</taxon>
    </lineage>
</organism>
<dbReference type="Proteomes" id="UP000191905">
    <property type="component" value="Unassembled WGS sequence"/>
</dbReference>
<dbReference type="EMBL" id="MDET01000059">
    <property type="protein sequence ID" value="OQM73436.1"/>
    <property type="molecule type" value="Genomic_DNA"/>
</dbReference>
<reference evidence="1 2" key="1">
    <citation type="journal article" date="2016" name="Int. J. Syst. Evol. Microbiol.">
        <title>Pseudaminobacter manganicus sp. nov., isolated from sludge of a manganese mine.</title>
        <authorList>
            <person name="Li J."/>
            <person name="Huang J."/>
            <person name="Liao S."/>
            <person name="Wang G."/>
        </authorList>
    </citation>
    <scope>NUCLEOTIDE SEQUENCE [LARGE SCALE GENOMIC DNA]</scope>
    <source>
        <strain evidence="1 2">JH-7</strain>
    </source>
</reference>
<protein>
    <submittedName>
        <fullName evidence="1">Uncharacterized protein</fullName>
    </submittedName>
</protein>
<comment type="caution">
    <text evidence="1">The sequence shown here is derived from an EMBL/GenBank/DDBJ whole genome shotgun (WGS) entry which is preliminary data.</text>
</comment>
<keyword evidence="2" id="KW-1185">Reference proteome</keyword>
<gene>
    <name evidence="1" type="ORF">BFN67_09105</name>
</gene>
<evidence type="ECO:0000313" key="1">
    <source>
        <dbReference type="EMBL" id="OQM73436.1"/>
    </source>
</evidence>
<proteinExistence type="predicted"/>
<evidence type="ECO:0000313" key="2">
    <source>
        <dbReference type="Proteomes" id="UP000191905"/>
    </source>
</evidence>
<dbReference type="OrthoDB" id="9774608at2"/>
<dbReference type="AlphaFoldDB" id="A0A1V8RJZ1"/>
<dbReference type="RefSeq" id="WP_080921753.1">
    <property type="nucleotide sequence ID" value="NZ_MDET01000059.1"/>
</dbReference>
<name>A0A1V8RJZ1_9HYPH</name>
<sequence>MADRSFFGTIGRNSRTRAIILPVTGTAFQPEAVSSLVSGKPFRIARGTTKISLANILYNMKCLIYLDRIAAT</sequence>
<accession>A0A1V8RJZ1</accession>
<dbReference type="STRING" id="1873176.BFN67_09105"/>